<keyword evidence="5" id="KW-0812">Transmembrane</keyword>
<proteinExistence type="predicted"/>
<organism evidence="8 9">
    <name type="scientific">Crassostrea virginica</name>
    <name type="common">Eastern oyster</name>
    <dbReference type="NCBI Taxonomy" id="6565"/>
    <lineage>
        <taxon>Eukaryota</taxon>
        <taxon>Metazoa</taxon>
        <taxon>Spiralia</taxon>
        <taxon>Lophotrochozoa</taxon>
        <taxon>Mollusca</taxon>
        <taxon>Bivalvia</taxon>
        <taxon>Autobranchia</taxon>
        <taxon>Pteriomorphia</taxon>
        <taxon>Ostreida</taxon>
        <taxon>Ostreoidea</taxon>
        <taxon>Ostreidae</taxon>
        <taxon>Crassostrea</taxon>
    </lineage>
</organism>
<evidence type="ECO:0000256" key="5">
    <source>
        <dbReference type="SAM" id="Phobius"/>
    </source>
</evidence>
<dbReference type="GO" id="GO:0016491">
    <property type="term" value="F:oxidoreductase activity"/>
    <property type="evidence" value="ECO:0007669"/>
    <property type="project" value="InterPro"/>
</dbReference>
<evidence type="ECO:0000256" key="4">
    <source>
        <dbReference type="SAM" id="MobiDB-lite"/>
    </source>
</evidence>
<feature type="region of interest" description="Disordered" evidence="4">
    <location>
        <begin position="530"/>
        <end position="550"/>
    </location>
</feature>
<keyword evidence="1" id="KW-0479">Metal-binding</keyword>
<dbReference type="PANTHER" id="PTHR11474">
    <property type="entry name" value="TYROSINASE FAMILY MEMBER"/>
    <property type="match status" value="1"/>
</dbReference>
<keyword evidence="5" id="KW-0472">Membrane</keyword>
<sequence>MALLSENDKKWKIYLFFVLFAFVPAAWAMIHNMAIPQGLDDCFTRYAQKTSIRHTVGQSINWICVHQFMWQQNGMHKWFNYNVTSNTNTWYSRLLAFPNRRSLTNAGTAKVRKEIRMMSDMERQKFFRAIQMLKADKSIYPNKYDALAALHQGITETAAHGGPNFLGWHRVFLIMFENALREKIPDVALPYWDSTLDEPMANSVASVIWSDRFLGNGNGLVSSGPFADWMTPAGPLIRNVANTGQLFRRQVIQNILTRKRLGEITEPHAFTQFNLEFHHGEVHMYVDGQMGELTTAAMDPVFFLHHAYIDYVWEKFRAQQRRNGIDPTRDYPSVVNHTLHLPTALLGLGNFRNIDSFSEYIVSGIYRYEDSPSCSAFNRNCNSPYLQCMNMNSDWVCVSIDQARMPPMQQNAMFANNMRMQMQQQQQQQQLQRQLLQQQQQQQQQQQILQQQQQQLLQRQQQRNSFNQQMTWLSKFNIPNMNININRVGPNTMQNSRPAVVPHSGRNMLMSVRRERGNPMGFEVFNVPSPMMSQANRRPHGNTNLPRIRGTGSDVNRMIQGMIQNKVQNSMTPPTHSPMMSSQETCPVIPVNRPYQNNFNINGVSDTRLWVYLAVDVVYKRPPEYIRYNAFPVVNGRPLKKTDIYEPDAYNTLKAPLNTERPASYASCNTGQFGAGAVFIQSNGINYVGTYKEYAIVDHRQAISSSTAFVAIKDPGYGATDVMLSAYDSCGRICRPYCKVPNSQKGESQPCSGLLRVTSTFPRLYARDYGEAVYKLWNLGQSCPQKDGRQVYMTFYCDYVEKWPMPGVVPVVAPTPPPMPILLIPAPPPTSSDSTCDIGDGCVLPGECSYCFVGTVQRCQKSCDQYARCVYGQYIPEKCPSGTMYDATSHLCVPGTCSEEWEQSQRQIPVDIDV</sequence>
<feature type="domain" description="Tyrosinase copper-binding" evidence="6">
    <location>
        <begin position="160"/>
        <end position="177"/>
    </location>
</feature>
<dbReference type="Proteomes" id="UP000694844">
    <property type="component" value="Chromosome 5"/>
</dbReference>
<dbReference type="PRINTS" id="PR00092">
    <property type="entry name" value="TYROSINASE"/>
</dbReference>
<dbReference type="GO" id="GO:0008061">
    <property type="term" value="F:chitin binding"/>
    <property type="evidence" value="ECO:0007669"/>
    <property type="project" value="InterPro"/>
</dbReference>
<dbReference type="InterPro" id="IPR036508">
    <property type="entry name" value="Chitin-bd_dom_sf"/>
</dbReference>
<dbReference type="SUPFAM" id="SSF48056">
    <property type="entry name" value="Di-copper centre-containing domain"/>
    <property type="match status" value="1"/>
</dbReference>
<evidence type="ECO:0000313" key="9">
    <source>
        <dbReference type="RefSeq" id="XP_022344538.1"/>
    </source>
</evidence>
<feature type="transmembrane region" description="Helical" evidence="5">
    <location>
        <begin position="12"/>
        <end position="30"/>
    </location>
</feature>
<feature type="coiled-coil region" evidence="3">
    <location>
        <begin position="419"/>
        <end position="469"/>
    </location>
</feature>
<dbReference type="PROSITE" id="PS00498">
    <property type="entry name" value="TYROSINASE_2"/>
    <property type="match status" value="1"/>
</dbReference>
<dbReference type="KEGG" id="cvn:111137388"/>
<evidence type="ECO:0000256" key="3">
    <source>
        <dbReference type="SAM" id="Coils"/>
    </source>
</evidence>
<dbReference type="Pfam" id="PF00264">
    <property type="entry name" value="Tyrosinase"/>
    <property type="match status" value="1"/>
</dbReference>
<accession>A0A8B8EY98</accession>
<dbReference type="GO" id="GO:0046872">
    <property type="term" value="F:metal ion binding"/>
    <property type="evidence" value="ECO:0007669"/>
    <property type="project" value="UniProtKB-KW"/>
</dbReference>
<evidence type="ECO:0000256" key="2">
    <source>
        <dbReference type="ARBA" id="ARBA00023008"/>
    </source>
</evidence>
<keyword evidence="2" id="KW-0186">Copper</keyword>
<evidence type="ECO:0000259" key="7">
    <source>
        <dbReference type="PROSITE" id="PS00498"/>
    </source>
</evidence>
<keyword evidence="8" id="KW-1185">Reference proteome</keyword>
<dbReference type="InterPro" id="IPR008922">
    <property type="entry name" value="Di-copper_centre_dom_sf"/>
</dbReference>
<dbReference type="InterPro" id="IPR002227">
    <property type="entry name" value="Tyrosinase_Cu-bd"/>
</dbReference>
<dbReference type="Gene3D" id="1.10.1280.10">
    <property type="entry name" value="Di-copper center containing domain from catechol oxidase"/>
    <property type="match status" value="1"/>
</dbReference>
<dbReference type="OrthoDB" id="6132182at2759"/>
<dbReference type="InterPro" id="IPR050316">
    <property type="entry name" value="Tyrosinase/Hemocyanin"/>
</dbReference>
<dbReference type="PANTHER" id="PTHR11474:SF126">
    <property type="entry name" value="TYROSINASE-LIKE PROTEIN TYR-1-RELATED"/>
    <property type="match status" value="1"/>
</dbReference>
<dbReference type="RefSeq" id="XP_022344538.1">
    <property type="nucleotide sequence ID" value="XM_022488830.1"/>
</dbReference>
<feature type="domain" description="Tyrosinase copper-binding" evidence="7">
    <location>
        <begin position="299"/>
        <end position="310"/>
    </location>
</feature>
<feature type="compositionally biased region" description="Polar residues" evidence="4">
    <location>
        <begin position="531"/>
        <end position="545"/>
    </location>
</feature>
<evidence type="ECO:0000256" key="1">
    <source>
        <dbReference type="ARBA" id="ARBA00022723"/>
    </source>
</evidence>
<evidence type="ECO:0000313" key="8">
    <source>
        <dbReference type="Proteomes" id="UP000694844"/>
    </source>
</evidence>
<dbReference type="SUPFAM" id="SSF57625">
    <property type="entry name" value="Invertebrate chitin-binding proteins"/>
    <property type="match status" value="1"/>
</dbReference>
<dbReference type="GeneID" id="111137388"/>
<keyword evidence="5" id="KW-1133">Transmembrane helix</keyword>
<reference evidence="9" key="1">
    <citation type="submission" date="2025-08" db="UniProtKB">
        <authorList>
            <consortium name="RefSeq"/>
        </authorList>
    </citation>
    <scope>IDENTIFICATION</scope>
    <source>
        <tissue evidence="9">Whole sample</tissue>
    </source>
</reference>
<evidence type="ECO:0000259" key="6">
    <source>
        <dbReference type="PROSITE" id="PS00497"/>
    </source>
</evidence>
<keyword evidence="3" id="KW-0175">Coiled coil</keyword>
<gene>
    <name evidence="9" type="primary">LOC111137388</name>
</gene>
<protein>
    <submittedName>
        <fullName evidence="9">Uncharacterized protein LOC111137388</fullName>
    </submittedName>
</protein>
<dbReference type="PROSITE" id="PS00497">
    <property type="entry name" value="TYROSINASE_1"/>
    <property type="match status" value="1"/>
</dbReference>
<name>A0A8B8EY98_CRAVI</name>
<dbReference type="AlphaFoldDB" id="A0A8B8EY98"/>